<dbReference type="AlphaFoldDB" id="A0AAV0YM77"/>
<evidence type="ECO:0000313" key="2">
    <source>
        <dbReference type="EMBL" id="CAI8585804.1"/>
    </source>
</evidence>
<feature type="region of interest" description="Disordered" evidence="1">
    <location>
        <begin position="79"/>
        <end position="115"/>
    </location>
</feature>
<proteinExistence type="predicted"/>
<name>A0AAV0YM77_VICFA</name>
<dbReference type="Proteomes" id="UP001157006">
    <property type="component" value="Chromosome 1L"/>
</dbReference>
<evidence type="ECO:0000313" key="3">
    <source>
        <dbReference type="Proteomes" id="UP001157006"/>
    </source>
</evidence>
<accession>A0AAV0YM77</accession>
<reference evidence="2 3" key="1">
    <citation type="submission" date="2023-01" db="EMBL/GenBank/DDBJ databases">
        <authorList>
            <person name="Kreplak J."/>
        </authorList>
    </citation>
    <scope>NUCLEOTIDE SEQUENCE [LARGE SCALE GENOMIC DNA]</scope>
</reference>
<evidence type="ECO:0000256" key="1">
    <source>
        <dbReference type="SAM" id="MobiDB-lite"/>
    </source>
</evidence>
<protein>
    <submittedName>
        <fullName evidence="2">Uncharacterized protein</fullName>
    </submittedName>
</protein>
<organism evidence="2 3">
    <name type="scientific">Vicia faba</name>
    <name type="common">Broad bean</name>
    <name type="synonym">Faba vulgaris</name>
    <dbReference type="NCBI Taxonomy" id="3906"/>
    <lineage>
        <taxon>Eukaryota</taxon>
        <taxon>Viridiplantae</taxon>
        <taxon>Streptophyta</taxon>
        <taxon>Embryophyta</taxon>
        <taxon>Tracheophyta</taxon>
        <taxon>Spermatophyta</taxon>
        <taxon>Magnoliopsida</taxon>
        <taxon>eudicotyledons</taxon>
        <taxon>Gunneridae</taxon>
        <taxon>Pentapetalae</taxon>
        <taxon>rosids</taxon>
        <taxon>fabids</taxon>
        <taxon>Fabales</taxon>
        <taxon>Fabaceae</taxon>
        <taxon>Papilionoideae</taxon>
        <taxon>50 kb inversion clade</taxon>
        <taxon>NPAAA clade</taxon>
        <taxon>Hologalegina</taxon>
        <taxon>IRL clade</taxon>
        <taxon>Fabeae</taxon>
        <taxon>Vicia</taxon>
    </lineage>
</organism>
<dbReference type="EMBL" id="OX451736">
    <property type="protein sequence ID" value="CAI8585804.1"/>
    <property type="molecule type" value="Genomic_DNA"/>
</dbReference>
<keyword evidence="3" id="KW-1185">Reference proteome</keyword>
<sequence length="115" mass="12658">MQLEGLNKNKGYANIKYDNEFELVNVYVEHTIDKPNMVEEAKLGHDYDDEVLINGDCGPNSDDDEVGVGSDSVNVDEVEAGSDHVNDDEVEVGSDNVNKDEVQKGSDNVVDEVQK</sequence>
<gene>
    <name evidence="2" type="ORF">VFH_I224200</name>
</gene>